<feature type="compositionally biased region" description="Basic and acidic residues" evidence="1">
    <location>
        <begin position="45"/>
        <end position="73"/>
    </location>
</feature>
<sequence>MCGTKISYACSTTLISQSTTCSCAKVIACGKSTLYCGTCSHPRCKELRSESSNTDETRRRGLREPEQAHKLASMEEEEEEEQNWRPT</sequence>
<organism evidence="2 3">
    <name type="scientific">Neurospora tetrasperma (strain FGSC 2508 / ATCC MYA-4615 / P0657)</name>
    <dbReference type="NCBI Taxonomy" id="510951"/>
    <lineage>
        <taxon>Eukaryota</taxon>
        <taxon>Fungi</taxon>
        <taxon>Dikarya</taxon>
        <taxon>Ascomycota</taxon>
        <taxon>Pezizomycotina</taxon>
        <taxon>Sordariomycetes</taxon>
        <taxon>Sordariomycetidae</taxon>
        <taxon>Sordariales</taxon>
        <taxon>Sordariaceae</taxon>
        <taxon>Neurospora</taxon>
    </lineage>
</organism>
<evidence type="ECO:0000313" key="2">
    <source>
        <dbReference type="EMBL" id="EGO61666.1"/>
    </source>
</evidence>
<dbReference type="KEGG" id="nte:NEUTE1DRAFT34568"/>
<proteinExistence type="predicted"/>
<dbReference type="OrthoDB" id="4560943at2759"/>
<keyword evidence="3" id="KW-1185">Reference proteome</keyword>
<dbReference type="RefSeq" id="XP_009847062.1">
    <property type="nucleotide sequence ID" value="XM_009848760.1"/>
</dbReference>
<accession>F8MEN7</accession>
<feature type="region of interest" description="Disordered" evidence="1">
    <location>
        <begin position="45"/>
        <end position="87"/>
    </location>
</feature>
<name>F8MEN7_NEUT8</name>
<protein>
    <submittedName>
        <fullName evidence="2">Uncharacterized protein</fullName>
    </submittedName>
</protein>
<gene>
    <name evidence="2" type="ORF">NEUTE1DRAFT_34568</name>
</gene>
<evidence type="ECO:0000313" key="3">
    <source>
        <dbReference type="Proteomes" id="UP000008065"/>
    </source>
</evidence>
<dbReference type="VEuPathDB" id="FungiDB:NEUTE1DRAFT_34568"/>
<dbReference type="GeneID" id="20827473"/>
<dbReference type="Proteomes" id="UP000008065">
    <property type="component" value="Unassembled WGS sequence"/>
</dbReference>
<evidence type="ECO:0000256" key="1">
    <source>
        <dbReference type="SAM" id="MobiDB-lite"/>
    </source>
</evidence>
<dbReference type="EMBL" id="GL891302">
    <property type="protein sequence ID" value="EGO61666.1"/>
    <property type="molecule type" value="Genomic_DNA"/>
</dbReference>
<dbReference type="AlphaFoldDB" id="F8MEN7"/>
<dbReference type="PROSITE" id="PS51257">
    <property type="entry name" value="PROKAR_LIPOPROTEIN"/>
    <property type="match status" value="1"/>
</dbReference>
<dbReference type="HOGENOM" id="CLU_2483911_0_0_1"/>
<reference evidence="3" key="1">
    <citation type="journal article" date="2011" name="Genetics">
        <title>Massive changes in genome architecture accompany the transition to self-fertility in the filamentous fungus Neurospora tetrasperma.</title>
        <authorList>
            <person name="Ellison C.E."/>
            <person name="Stajich J.E."/>
            <person name="Jacobson D.J."/>
            <person name="Natvig D.O."/>
            <person name="Lapidus A."/>
            <person name="Foster B."/>
            <person name="Aerts A."/>
            <person name="Riley R."/>
            <person name="Lindquist E.A."/>
            <person name="Grigoriev I.V."/>
            <person name="Taylor J.W."/>
        </authorList>
    </citation>
    <scope>NUCLEOTIDE SEQUENCE [LARGE SCALE GENOMIC DNA]</scope>
    <source>
        <strain evidence="3">FGSC 2508 / P0657</strain>
    </source>
</reference>